<evidence type="ECO:0000256" key="3">
    <source>
        <dbReference type="ARBA" id="ARBA00012202"/>
    </source>
</evidence>
<evidence type="ECO:0000313" key="12">
    <source>
        <dbReference type="EMBL" id="VDK88227.1"/>
    </source>
</evidence>
<dbReference type="OrthoDB" id="60033at2759"/>
<sequence length="758" mass="86181">MEAKLTSLLTISTLLCDAIKLGILESDRNLVHICEMAVKDGEDAGQCAASTIQILDAATCTTNNPAKGTANAVAFHFQQGVEAFVDSRCESEILEIAGLARFWNSPVLIRAITNPTISDTDLYPTAVQFGLTSAIDFTYAIKSLTDYLNITSVVLVSSSEGDYGHYSIVAAIEQIAKQQRPFRVEKFIEINEHVLTEKKVTTQNLRTDASSKLLRFSTSSEERSDTSTEECCAVPVIVIGSDFINLEMVFHNLELVALASDRYMIILICNRISEVCTNAVRDVVIRAKIIILAPIIERYKSIGNELSKRLNFTVKENEVEMYLAMYDACYGFCFGVGRNTSAVDVNGRQFAQSMRSQHFTDLFGNVSLDGSAKRLQNYAFQWLPSKSDEFQRVMTLTMIEAECTPENKCFDLEVEIADESFWDVYKNVTVERYIKSSVHSIPAIAVVIIGCVVCTVLCSIGFYLYERKNIFFAILREQFFRKRMEVYRMIWKISKKNLKVIETKRPKGHAVSNNLRNKRRQLDSYALVGTLKAEFICCKQYKRIPWNKVQPKFLYELKSLNHNNLTNFIGICYNDLDHFYVLHTLIERASLEDFIYDNKFNVDDTFKCSFIKDILKGLQYLHKSPIGYHGMLSLKTCMIDTNWVLKLTNFGISGMLSELIEQNYIRPVELIPHHFYVTVAPELLIGIEIGWNFPKGTAMGDIYSFAMMLYSIIFRIKPFSRLSLKEVLSNVVQKSLRPHIESDDGDPVSSKSMLIFEF</sequence>
<comment type="subcellular location">
    <subcellularLocation>
        <location evidence="2">Membrane</location>
    </subcellularLocation>
</comment>
<dbReference type="EMBL" id="UYRX01001111">
    <property type="protein sequence ID" value="VDK88227.1"/>
    <property type="molecule type" value="Genomic_DNA"/>
</dbReference>
<evidence type="ECO:0000256" key="8">
    <source>
        <dbReference type="ARBA" id="ARBA00023239"/>
    </source>
</evidence>
<dbReference type="SUPFAM" id="SSF56112">
    <property type="entry name" value="Protein kinase-like (PK-like)"/>
    <property type="match status" value="1"/>
</dbReference>
<gene>
    <name evidence="12" type="ORF">NLS_LOCUS8564</name>
</gene>
<dbReference type="GO" id="GO:0004016">
    <property type="term" value="F:adenylate cyclase activity"/>
    <property type="evidence" value="ECO:0007669"/>
    <property type="project" value="TreeGrafter"/>
</dbReference>
<evidence type="ECO:0000256" key="6">
    <source>
        <dbReference type="ARBA" id="ARBA00022989"/>
    </source>
</evidence>
<dbReference type="GO" id="GO:0007168">
    <property type="term" value="P:receptor guanylyl cyclase signaling pathway"/>
    <property type="evidence" value="ECO:0007669"/>
    <property type="project" value="TreeGrafter"/>
</dbReference>
<evidence type="ECO:0000256" key="2">
    <source>
        <dbReference type="ARBA" id="ARBA00004370"/>
    </source>
</evidence>
<organism evidence="12 13">
    <name type="scientific">Litomosoides sigmodontis</name>
    <name type="common">Filarial nematode worm</name>
    <dbReference type="NCBI Taxonomy" id="42156"/>
    <lineage>
        <taxon>Eukaryota</taxon>
        <taxon>Metazoa</taxon>
        <taxon>Ecdysozoa</taxon>
        <taxon>Nematoda</taxon>
        <taxon>Chromadorea</taxon>
        <taxon>Rhabditida</taxon>
        <taxon>Spirurina</taxon>
        <taxon>Spiruromorpha</taxon>
        <taxon>Filarioidea</taxon>
        <taxon>Onchocercidae</taxon>
        <taxon>Litomosoides</taxon>
    </lineage>
</organism>
<proteinExistence type="predicted"/>
<evidence type="ECO:0000256" key="7">
    <source>
        <dbReference type="ARBA" id="ARBA00023136"/>
    </source>
</evidence>
<keyword evidence="6 10" id="KW-1133">Transmembrane helix</keyword>
<dbReference type="InterPro" id="IPR001245">
    <property type="entry name" value="Ser-Thr/Tyr_kinase_cat_dom"/>
</dbReference>
<dbReference type="Gene3D" id="3.40.50.2300">
    <property type="match status" value="2"/>
</dbReference>
<dbReference type="InterPro" id="IPR001828">
    <property type="entry name" value="ANF_lig-bd_rcpt"/>
</dbReference>
<dbReference type="PANTHER" id="PTHR11920:SF355">
    <property type="entry name" value="RECEPTOR-TYPE GUANYLATE CYCLASE GCY-10-RELATED"/>
    <property type="match status" value="1"/>
</dbReference>
<evidence type="ECO:0000256" key="1">
    <source>
        <dbReference type="ARBA" id="ARBA00001436"/>
    </source>
</evidence>
<accession>A0A3P6TS59</accession>
<dbReference type="GO" id="GO:0005524">
    <property type="term" value="F:ATP binding"/>
    <property type="evidence" value="ECO:0007669"/>
    <property type="project" value="InterPro"/>
</dbReference>
<dbReference type="SUPFAM" id="SSF53822">
    <property type="entry name" value="Periplasmic binding protein-like I"/>
    <property type="match status" value="1"/>
</dbReference>
<keyword evidence="4 10" id="KW-0812">Transmembrane</keyword>
<comment type="catalytic activity">
    <reaction evidence="1">
        <text>GTP = 3',5'-cyclic GMP + diphosphate</text>
        <dbReference type="Rhea" id="RHEA:13665"/>
        <dbReference type="ChEBI" id="CHEBI:33019"/>
        <dbReference type="ChEBI" id="CHEBI:37565"/>
        <dbReference type="ChEBI" id="CHEBI:57746"/>
        <dbReference type="EC" id="4.6.1.2"/>
    </reaction>
</comment>
<evidence type="ECO:0000259" key="11">
    <source>
        <dbReference type="PROSITE" id="PS50011"/>
    </source>
</evidence>
<dbReference type="InterPro" id="IPR050401">
    <property type="entry name" value="Cyclic_nucleotide_synthase"/>
</dbReference>
<dbReference type="STRING" id="42156.A0A3P6TS59"/>
<feature type="transmembrane region" description="Helical" evidence="10">
    <location>
        <begin position="441"/>
        <end position="465"/>
    </location>
</feature>
<dbReference type="GO" id="GO:0004672">
    <property type="term" value="F:protein kinase activity"/>
    <property type="evidence" value="ECO:0007669"/>
    <property type="project" value="InterPro"/>
</dbReference>
<dbReference type="Gene3D" id="1.10.510.10">
    <property type="entry name" value="Transferase(Phosphotransferase) domain 1"/>
    <property type="match status" value="1"/>
</dbReference>
<dbReference type="InterPro" id="IPR000719">
    <property type="entry name" value="Prot_kinase_dom"/>
</dbReference>
<evidence type="ECO:0000256" key="10">
    <source>
        <dbReference type="SAM" id="Phobius"/>
    </source>
</evidence>
<dbReference type="InterPro" id="IPR028082">
    <property type="entry name" value="Peripla_BP_I"/>
</dbReference>
<keyword evidence="8" id="KW-0456">Lyase</keyword>
<dbReference type="GO" id="GO:0001653">
    <property type="term" value="F:peptide receptor activity"/>
    <property type="evidence" value="ECO:0007669"/>
    <property type="project" value="TreeGrafter"/>
</dbReference>
<dbReference type="Pfam" id="PF07714">
    <property type="entry name" value="PK_Tyr_Ser-Thr"/>
    <property type="match status" value="1"/>
</dbReference>
<evidence type="ECO:0000256" key="9">
    <source>
        <dbReference type="ARBA" id="ARBA00023293"/>
    </source>
</evidence>
<dbReference type="PROSITE" id="PS50011">
    <property type="entry name" value="PROTEIN_KINASE_DOM"/>
    <property type="match status" value="1"/>
</dbReference>
<protein>
    <recommendedName>
        <fullName evidence="3">guanylate cyclase</fullName>
        <ecNumber evidence="3">4.6.1.2</ecNumber>
    </recommendedName>
</protein>
<dbReference type="SMART" id="SM00220">
    <property type="entry name" value="S_TKc"/>
    <property type="match status" value="1"/>
</dbReference>
<keyword evidence="13" id="KW-1185">Reference proteome</keyword>
<evidence type="ECO:0000256" key="4">
    <source>
        <dbReference type="ARBA" id="ARBA00022692"/>
    </source>
</evidence>
<dbReference type="PANTHER" id="PTHR11920">
    <property type="entry name" value="GUANYLYL CYCLASE"/>
    <property type="match status" value="1"/>
</dbReference>
<dbReference type="GO" id="GO:0005886">
    <property type="term" value="C:plasma membrane"/>
    <property type="evidence" value="ECO:0007669"/>
    <property type="project" value="TreeGrafter"/>
</dbReference>
<dbReference type="Proteomes" id="UP000277928">
    <property type="component" value="Unassembled WGS sequence"/>
</dbReference>
<evidence type="ECO:0000313" key="13">
    <source>
        <dbReference type="Proteomes" id="UP000277928"/>
    </source>
</evidence>
<dbReference type="Pfam" id="PF01094">
    <property type="entry name" value="ANF_receptor"/>
    <property type="match status" value="1"/>
</dbReference>
<keyword evidence="9" id="KW-0141">cGMP biosynthesis</keyword>
<keyword evidence="7 10" id="KW-0472">Membrane</keyword>
<dbReference type="EC" id="4.6.1.2" evidence="3"/>
<dbReference type="InterPro" id="IPR011009">
    <property type="entry name" value="Kinase-like_dom_sf"/>
</dbReference>
<dbReference type="OMA" id="QMIRMSE"/>
<feature type="domain" description="Protein kinase" evidence="11">
    <location>
        <begin position="410"/>
        <end position="758"/>
    </location>
</feature>
<reference evidence="12 13" key="1">
    <citation type="submission" date="2018-08" db="EMBL/GenBank/DDBJ databases">
        <authorList>
            <person name="Laetsch R D."/>
            <person name="Stevens L."/>
            <person name="Kumar S."/>
            <person name="Blaxter L. M."/>
        </authorList>
    </citation>
    <scope>NUCLEOTIDE SEQUENCE [LARGE SCALE GENOMIC DNA]</scope>
</reference>
<evidence type="ECO:0000256" key="5">
    <source>
        <dbReference type="ARBA" id="ARBA00022741"/>
    </source>
</evidence>
<keyword evidence="5" id="KW-0547">Nucleotide-binding</keyword>
<dbReference type="GO" id="GO:0004383">
    <property type="term" value="F:guanylate cyclase activity"/>
    <property type="evidence" value="ECO:0007669"/>
    <property type="project" value="UniProtKB-EC"/>
</dbReference>
<dbReference type="AlphaFoldDB" id="A0A3P6TS59"/>
<name>A0A3P6TS59_LITSI</name>